<dbReference type="Proteomes" id="UP001634394">
    <property type="component" value="Unassembled WGS sequence"/>
</dbReference>
<organism evidence="2 3">
    <name type="scientific">Sinanodonta woodiana</name>
    <name type="common">Chinese pond mussel</name>
    <name type="synonym">Anodonta woodiana</name>
    <dbReference type="NCBI Taxonomy" id="1069815"/>
    <lineage>
        <taxon>Eukaryota</taxon>
        <taxon>Metazoa</taxon>
        <taxon>Spiralia</taxon>
        <taxon>Lophotrochozoa</taxon>
        <taxon>Mollusca</taxon>
        <taxon>Bivalvia</taxon>
        <taxon>Autobranchia</taxon>
        <taxon>Heteroconchia</taxon>
        <taxon>Palaeoheterodonta</taxon>
        <taxon>Unionida</taxon>
        <taxon>Unionoidea</taxon>
        <taxon>Unionidae</taxon>
        <taxon>Unioninae</taxon>
        <taxon>Sinanodonta</taxon>
    </lineage>
</organism>
<feature type="region of interest" description="Disordered" evidence="1">
    <location>
        <begin position="1"/>
        <end position="32"/>
    </location>
</feature>
<reference evidence="2 3" key="1">
    <citation type="submission" date="2024-11" db="EMBL/GenBank/DDBJ databases">
        <title>Chromosome-level genome assembly of the freshwater bivalve Anodonta woodiana.</title>
        <authorList>
            <person name="Chen X."/>
        </authorList>
    </citation>
    <scope>NUCLEOTIDE SEQUENCE [LARGE SCALE GENOMIC DNA]</scope>
    <source>
        <strain evidence="2">MN2024</strain>
        <tissue evidence="2">Gills</tissue>
    </source>
</reference>
<dbReference type="EMBL" id="JBJQND010000010">
    <property type="protein sequence ID" value="KAL3864275.1"/>
    <property type="molecule type" value="Genomic_DNA"/>
</dbReference>
<evidence type="ECO:0000313" key="2">
    <source>
        <dbReference type="EMBL" id="KAL3864275.1"/>
    </source>
</evidence>
<name>A0ABD3VRR9_SINWO</name>
<evidence type="ECO:0000313" key="3">
    <source>
        <dbReference type="Proteomes" id="UP001634394"/>
    </source>
</evidence>
<feature type="non-terminal residue" evidence="2">
    <location>
        <position position="1"/>
    </location>
</feature>
<evidence type="ECO:0000256" key="1">
    <source>
        <dbReference type="SAM" id="MobiDB-lite"/>
    </source>
</evidence>
<proteinExistence type="predicted"/>
<sequence>LTVGANRGEIQTFGGKMQRTSRRDAAAATADMEKTSQFLAAPSHWSPELSTSTYQ</sequence>
<keyword evidence="3" id="KW-1185">Reference proteome</keyword>
<gene>
    <name evidence="2" type="ORF">ACJMK2_005972</name>
</gene>
<protein>
    <submittedName>
        <fullName evidence="2">Uncharacterized protein</fullName>
    </submittedName>
</protein>
<accession>A0ABD3VRR9</accession>
<dbReference type="AlphaFoldDB" id="A0ABD3VRR9"/>
<comment type="caution">
    <text evidence="2">The sequence shown here is derived from an EMBL/GenBank/DDBJ whole genome shotgun (WGS) entry which is preliminary data.</text>
</comment>